<evidence type="ECO:0000313" key="8">
    <source>
        <dbReference type="Proteomes" id="UP000273326"/>
    </source>
</evidence>
<accession>A0A3S9HC06</accession>
<feature type="transmembrane region" description="Helical" evidence="6">
    <location>
        <begin position="292"/>
        <end position="312"/>
    </location>
</feature>
<dbReference type="RefSeq" id="WP_126110773.1">
    <property type="nucleotide sequence ID" value="NZ_CP034465.1"/>
</dbReference>
<dbReference type="Pfam" id="PF01943">
    <property type="entry name" value="Polysacc_synt"/>
    <property type="match status" value="1"/>
</dbReference>
<dbReference type="InterPro" id="IPR050833">
    <property type="entry name" value="Poly_Biosynth_Transport"/>
</dbReference>
<keyword evidence="5 6" id="KW-0472">Membrane</keyword>
<feature type="transmembrane region" description="Helical" evidence="6">
    <location>
        <begin position="114"/>
        <end position="132"/>
    </location>
</feature>
<comment type="subcellular location">
    <subcellularLocation>
        <location evidence="1">Cell membrane</location>
        <topology evidence="1">Multi-pass membrane protein</topology>
    </subcellularLocation>
</comment>
<feature type="transmembrane region" description="Helical" evidence="6">
    <location>
        <begin position="144"/>
        <end position="166"/>
    </location>
</feature>
<feature type="transmembrane region" description="Helical" evidence="6">
    <location>
        <begin position="420"/>
        <end position="451"/>
    </location>
</feature>
<feature type="transmembrane region" description="Helical" evidence="6">
    <location>
        <begin position="381"/>
        <end position="399"/>
    </location>
</feature>
<keyword evidence="3 6" id="KW-0812">Transmembrane</keyword>
<dbReference type="KEGG" id="jeh:EJN90_09800"/>
<protein>
    <submittedName>
        <fullName evidence="7">Lipopolysaccharide biosynthesis protein</fullName>
    </submittedName>
</protein>
<keyword evidence="4 6" id="KW-1133">Transmembrane helix</keyword>
<feature type="transmembrane region" description="Helical" evidence="6">
    <location>
        <begin position="172"/>
        <end position="190"/>
    </location>
</feature>
<proteinExistence type="predicted"/>
<feature type="transmembrane region" description="Helical" evidence="6">
    <location>
        <begin position="43"/>
        <end position="67"/>
    </location>
</feature>
<sequence>MNRYNKLIGNSLIFTIGSFGSKIISFIMVPFYTHLLSAEEYGIVDLIITTISFLIPLTTLELGQAALRFGIDIKSEDENSNVFSNISMYGIVVSLTILILGLLGISIYQPKNNLLLLFLILLIFSIFNTLYSQYIRGIGLIKQFALNGILMTLITVSSNIIFIVILKYKIEGYILSLIFSNVFSTLYLFYSAEGIKKVKKFAPDQKLMKKMLKFSIPIIPDTAMWWIITGSARYFILIFIGSAANGIYAVASKIPSIISLVTGIFSQAWQISYFEEYGSEDKDTFYSKVFNVYSMALFTIGSATIVVIKPLIKFLVEESFYESWKITPLLVVAVIYQSLSNFIGTNYTASKETKGTLITSVTAGGVSLITSIIFVPIFGMIGAGLSSVVCFFFMFIIRLKDTKRFVDIKINKTQFVLNNFIYGIQIIVLFYNEGVSLFIIELLLFLCLLLINQKNIKLILKIVTGKRNRILS</sequence>
<dbReference type="PANTHER" id="PTHR30250">
    <property type="entry name" value="PST FAMILY PREDICTED COLANIC ACID TRANSPORTER"/>
    <property type="match status" value="1"/>
</dbReference>
<dbReference type="GO" id="GO:0005886">
    <property type="term" value="C:plasma membrane"/>
    <property type="evidence" value="ECO:0007669"/>
    <property type="project" value="UniProtKB-SubCell"/>
</dbReference>
<evidence type="ECO:0000256" key="4">
    <source>
        <dbReference type="ARBA" id="ARBA00022989"/>
    </source>
</evidence>
<keyword evidence="8" id="KW-1185">Reference proteome</keyword>
<reference evidence="8" key="1">
    <citation type="submission" date="2018-12" db="EMBL/GenBank/DDBJ databases">
        <title>Complete genome sequencing of Jeotgalibaca sp. H21T32.</title>
        <authorList>
            <person name="Bae J.-W."/>
            <person name="Lee S.-Y."/>
        </authorList>
    </citation>
    <scope>NUCLEOTIDE SEQUENCE [LARGE SCALE GENOMIC DNA]</scope>
    <source>
        <strain evidence="8">H21T32</strain>
    </source>
</reference>
<evidence type="ECO:0000313" key="7">
    <source>
        <dbReference type="EMBL" id="AZP04909.1"/>
    </source>
</evidence>
<dbReference type="OrthoDB" id="3249502at2"/>
<feature type="transmembrane region" description="Helical" evidence="6">
    <location>
        <begin position="88"/>
        <end position="108"/>
    </location>
</feature>
<dbReference type="EMBL" id="CP034465">
    <property type="protein sequence ID" value="AZP04909.1"/>
    <property type="molecule type" value="Genomic_DNA"/>
</dbReference>
<keyword evidence="2" id="KW-1003">Cell membrane</keyword>
<evidence type="ECO:0000256" key="5">
    <source>
        <dbReference type="ARBA" id="ARBA00023136"/>
    </source>
</evidence>
<evidence type="ECO:0000256" key="3">
    <source>
        <dbReference type="ARBA" id="ARBA00022692"/>
    </source>
</evidence>
<dbReference type="PANTHER" id="PTHR30250:SF11">
    <property type="entry name" value="O-ANTIGEN TRANSPORTER-RELATED"/>
    <property type="match status" value="1"/>
</dbReference>
<organism evidence="7 8">
    <name type="scientific">Jeotgalibaca ciconiae</name>
    <dbReference type="NCBI Taxonomy" id="2496265"/>
    <lineage>
        <taxon>Bacteria</taxon>
        <taxon>Bacillati</taxon>
        <taxon>Bacillota</taxon>
        <taxon>Bacilli</taxon>
        <taxon>Lactobacillales</taxon>
        <taxon>Carnobacteriaceae</taxon>
        <taxon>Jeotgalibaca</taxon>
    </lineage>
</organism>
<dbReference type="Proteomes" id="UP000273326">
    <property type="component" value="Chromosome"/>
</dbReference>
<evidence type="ECO:0000256" key="2">
    <source>
        <dbReference type="ARBA" id="ARBA00022475"/>
    </source>
</evidence>
<feature type="transmembrane region" description="Helical" evidence="6">
    <location>
        <begin position="211"/>
        <end position="228"/>
    </location>
</feature>
<evidence type="ECO:0000256" key="1">
    <source>
        <dbReference type="ARBA" id="ARBA00004651"/>
    </source>
</evidence>
<dbReference type="AlphaFoldDB" id="A0A3S9HC06"/>
<dbReference type="InterPro" id="IPR002797">
    <property type="entry name" value="Polysacc_synth"/>
</dbReference>
<evidence type="ECO:0000256" key="6">
    <source>
        <dbReference type="SAM" id="Phobius"/>
    </source>
</evidence>
<gene>
    <name evidence="7" type="ORF">EJN90_09800</name>
</gene>
<feature type="transmembrane region" description="Helical" evidence="6">
    <location>
        <begin position="12"/>
        <end position="31"/>
    </location>
</feature>
<name>A0A3S9HC06_9LACT</name>